<organism evidence="1 2">
    <name type="scientific">Racocetra persica</name>
    <dbReference type="NCBI Taxonomy" id="160502"/>
    <lineage>
        <taxon>Eukaryota</taxon>
        <taxon>Fungi</taxon>
        <taxon>Fungi incertae sedis</taxon>
        <taxon>Mucoromycota</taxon>
        <taxon>Glomeromycotina</taxon>
        <taxon>Glomeromycetes</taxon>
        <taxon>Diversisporales</taxon>
        <taxon>Gigasporaceae</taxon>
        <taxon>Racocetra</taxon>
    </lineage>
</organism>
<gene>
    <name evidence="1" type="ORF">RPERSI_LOCUS12585</name>
</gene>
<name>A0ACA9Q4A0_9GLOM</name>
<accession>A0ACA9Q4A0</accession>
<dbReference type="Proteomes" id="UP000789920">
    <property type="component" value="Unassembled WGS sequence"/>
</dbReference>
<sequence length="183" mass="21329">EQVELLINLKTFQIDMSYKCIKGDINEFEINTYDKKYKLILSYCRIYTNISLADGYKKLFNILFNTIQELTNKPLYIYHIHSKGWECIIGDLDAGQAKGLGLALYELDQSKDWESHLMHIFKSCIIHFQRKISSTNIKEKRVRQNNSQVTNIIEIESDNDLQDTKNEIQAESSGNTLLNEINK</sequence>
<comment type="caution">
    <text evidence="1">The sequence shown here is derived from an EMBL/GenBank/DDBJ whole genome shotgun (WGS) entry which is preliminary data.</text>
</comment>
<feature type="non-terminal residue" evidence="1">
    <location>
        <position position="1"/>
    </location>
</feature>
<evidence type="ECO:0000313" key="1">
    <source>
        <dbReference type="EMBL" id="CAG8735258.1"/>
    </source>
</evidence>
<keyword evidence="2" id="KW-1185">Reference proteome</keyword>
<dbReference type="EMBL" id="CAJVQC010027071">
    <property type="protein sequence ID" value="CAG8735258.1"/>
    <property type="molecule type" value="Genomic_DNA"/>
</dbReference>
<proteinExistence type="predicted"/>
<reference evidence="1" key="1">
    <citation type="submission" date="2021-06" db="EMBL/GenBank/DDBJ databases">
        <authorList>
            <person name="Kallberg Y."/>
            <person name="Tangrot J."/>
            <person name="Rosling A."/>
        </authorList>
    </citation>
    <scope>NUCLEOTIDE SEQUENCE</scope>
    <source>
        <strain evidence="1">MA461A</strain>
    </source>
</reference>
<protein>
    <submittedName>
        <fullName evidence="1">25910_t:CDS:1</fullName>
    </submittedName>
</protein>
<evidence type="ECO:0000313" key="2">
    <source>
        <dbReference type="Proteomes" id="UP000789920"/>
    </source>
</evidence>
<feature type="non-terminal residue" evidence="1">
    <location>
        <position position="183"/>
    </location>
</feature>